<protein>
    <submittedName>
        <fullName evidence="1">Uncharacterized protein</fullName>
    </submittedName>
</protein>
<proteinExistence type="predicted"/>
<dbReference type="AlphaFoldDB" id="A0A080ZKG2"/>
<sequence>MMDFVHLDEKWFFLKKDKQRFYLGENEEWHVRVGMPHGFAFGMEKSVCGRLLFTNPLRELARTDRLEP</sequence>
<evidence type="ECO:0000313" key="2">
    <source>
        <dbReference type="Proteomes" id="UP000028582"/>
    </source>
</evidence>
<name>A0A080ZKG2_PHYNI</name>
<dbReference type="Proteomes" id="UP000028582">
    <property type="component" value="Unassembled WGS sequence"/>
</dbReference>
<accession>A0A080ZKG2</accession>
<organism evidence="1 2">
    <name type="scientific">Phytophthora nicotianae P1976</name>
    <dbReference type="NCBI Taxonomy" id="1317066"/>
    <lineage>
        <taxon>Eukaryota</taxon>
        <taxon>Sar</taxon>
        <taxon>Stramenopiles</taxon>
        <taxon>Oomycota</taxon>
        <taxon>Peronosporomycetes</taxon>
        <taxon>Peronosporales</taxon>
        <taxon>Peronosporaceae</taxon>
        <taxon>Phytophthora</taxon>
    </lineage>
</organism>
<comment type="caution">
    <text evidence="1">The sequence shown here is derived from an EMBL/GenBank/DDBJ whole genome shotgun (WGS) entry which is preliminary data.</text>
</comment>
<evidence type="ECO:0000313" key="1">
    <source>
        <dbReference type="EMBL" id="ETO67123.1"/>
    </source>
</evidence>
<reference evidence="1 2" key="1">
    <citation type="submission" date="2013-11" db="EMBL/GenBank/DDBJ databases">
        <title>The Genome Sequence of Phytophthora parasitica P1976.</title>
        <authorList>
            <consortium name="The Broad Institute Genomics Platform"/>
            <person name="Russ C."/>
            <person name="Tyler B."/>
            <person name="Panabieres F."/>
            <person name="Shan W."/>
            <person name="Tripathy S."/>
            <person name="Grunwald N."/>
            <person name="Machado M."/>
            <person name="Johnson C.S."/>
            <person name="Walker B."/>
            <person name="Young S."/>
            <person name="Zeng Q."/>
            <person name="Gargeya S."/>
            <person name="Fitzgerald M."/>
            <person name="Haas B."/>
            <person name="Abouelleil A."/>
            <person name="Allen A.W."/>
            <person name="Alvarado L."/>
            <person name="Arachchi H.M."/>
            <person name="Berlin A.M."/>
            <person name="Chapman S.B."/>
            <person name="Gainer-Dewar J."/>
            <person name="Goldberg J."/>
            <person name="Griggs A."/>
            <person name="Gujja S."/>
            <person name="Hansen M."/>
            <person name="Howarth C."/>
            <person name="Imamovic A."/>
            <person name="Ireland A."/>
            <person name="Larimer J."/>
            <person name="McCowan C."/>
            <person name="Murphy C."/>
            <person name="Pearson M."/>
            <person name="Poon T.W."/>
            <person name="Priest M."/>
            <person name="Roberts A."/>
            <person name="Saif S."/>
            <person name="Shea T."/>
            <person name="Sisk P."/>
            <person name="Sykes S."/>
            <person name="Wortman J."/>
            <person name="Nusbaum C."/>
            <person name="Birren B."/>
        </authorList>
    </citation>
    <scope>NUCLEOTIDE SEQUENCE [LARGE SCALE GENOMIC DNA]</scope>
    <source>
        <strain evidence="1 2">P1976</strain>
    </source>
</reference>
<dbReference type="EMBL" id="ANJA01002926">
    <property type="protein sequence ID" value="ETO67123.1"/>
    <property type="molecule type" value="Genomic_DNA"/>
</dbReference>
<gene>
    <name evidence="1" type="ORF">F444_15876</name>
</gene>